<evidence type="ECO:0000256" key="2">
    <source>
        <dbReference type="ARBA" id="ARBA00008017"/>
    </source>
</evidence>
<dbReference type="Gene3D" id="2.30.30.60">
    <property type="match status" value="1"/>
</dbReference>
<evidence type="ECO:0000259" key="9">
    <source>
        <dbReference type="Pfam" id="PF21082"/>
    </source>
</evidence>
<dbReference type="EMBL" id="JTHE03000062">
    <property type="protein sequence ID" value="MCM1983500.1"/>
    <property type="molecule type" value="Genomic_DNA"/>
</dbReference>
<dbReference type="Pfam" id="PF21082">
    <property type="entry name" value="MS_channel_3rd"/>
    <property type="match status" value="1"/>
</dbReference>
<dbReference type="Pfam" id="PF00924">
    <property type="entry name" value="MS_channel_2nd"/>
    <property type="match status" value="1"/>
</dbReference>
<sequence length="519" mass="56725">MPVLPARLSSKSRLRQYLALGCFAIALCLSLLLAPASLGSVPIRVDNQVIFQLSDSPELGAQERAQRLDQQIQAAVRRRTPASIEVNTRNQQPVLRINGRSVLTVLPSDTIEGNTPTEQAEIWAAQIKSAVEAARARRSSAYLRNAALLSLGLLVLAVLLHWGLGKIWPYPTRWLIRRIGDEAMAQSPPPGLQLAQHISLGVARLGVWGGVGLTIASLFPQSQNWSAIARTGLLNGLTQSFLTLGSQSYSLLDFLILLIMLLVLLLAIGAFVNFLKLRLLPQMGINRGAAEVITVITRYVMITLGAIVLLQIWGLNLSSLTIVGSALGVGVGFGLQGIAKNLISGLVLLFERSVQVGDLIEVGDYVGVVERVSARNLIVKTLDRVSVIVPSSKVLEDIVVNWSHDSLTSRLHLPIGVAYGSELEKVKTLLLQAAQEHPQVLKAPLPAVVFVGFGDSSLDFELLIWIKEPSRQLFIRSDLYFRIDALFREHGIEIPFPQRDLHLRSGQWSRGDRPQAQNG</sequence>
<feature type="domain" description="Mechanosensitive ion channel MscS" evidence="8">
    <location>
        <begin position="338"/>
        <end position="404"/>
    </location>
</feature>
<dbReference type="AlphaFoldDB" id="A0ABD4T562"/>
<dbReference type="InterPro" id="IPR052702">
    <property type="entry name" value="MscS-like_channel"/>
</dbReference>
<feature type="transmembrane region" description="Helical" evidence="7">
    <location>
        <begin position="254"/>
        <end position="275"/>
    </location>
</feature>
<evidence type="ECO:0000256" key="6">
    <source>
        <dbReference type="ARBA" id="ARBA00023136"/>
    </source>
</evidence>
<dbReference type="InterPro" id="IPR010920">
    <property type="entry name" value="LSM_dom_sf"/>
</dbReference>
<dbReference type="RefSeq" id="WP_166282274.1">
    <property type="nucleotide sequence ID" value="NZ_JTHE03000062.1"/>
</dbReference>
<feature type="transmembrane region" description="Helical" evidence="7">
    <location>
        <begin position="202"/>
        <end position="219"/>
    </location>
</feature>
<keyword evidence="5 7" id="KW-1133">Transmembrane helix</keyword>
<keyword evidence="11" id="KW-1185">Reference proteome</keyword>
<feature type="domain" description="Mechanosensitive ion channel MscS C-terminal" evidence="9">
    <location>
        <begin position="413"/>
        <end position="494"/>
    </location>
</feature>
<feature type="transmembrane region" description="Helical" evidence="7">
    <location>
        <begin position="146"/>
        <end position="168"/>
    </location>
</feature>
<evidence type="ECO:0000256" key="4">
    <source>
        <dbReference type="ARBA" id="ARBA00022692"/>
    </source>
</evidence>
<evidence type="ECO:0000256" key="7">
    <source>
        <dbReference type="SAM" id="Phobius"/>
    </source>
</evidence>
<keyword evidence="4 7" id="KW-0812">Transmembrane</keyword>
<name>A0ABD4T562_9CYAN</name>
<evidence type="ECO:0000256" key="3">
    <source>
        <dbReference type="ARBA" id="ARBA00022475"/>
    </source>
</evidence>
<evidence type="ECO:0000256" key="5">
    <source>
        <dbReference type="ARBA" id="ARBA00022989"/>
    </source>
</evidence>
<reference evidence="10 11" key="1">
    <citation type="journal article" date="2015" name="Genome Announc.">
        <title>Draft Genome Sequence of Filamentous Marine Cyanobacterium Lyngbya confervoides Strain BDU141951.</title>
        <authorList>
            <person name="Chandrababunaidu M.M."/>
            <person name="Sen D."/>
            <person name="Tripathy S."/>
        </authorList>
    </citation>
    <scope>NUCLEOTIDE SEQUENCE [LARGE SCALE GENOMIC DNA]</scope>
    <source>
        <strain evidence="10 11">BDU141951</strain>
    </source>
</reference>
<keyword evidence="6 7" id="KW-0472">Membrane</keyword>
<dbReference type="Gene3D" id="1.10.287.1260">
    <property type="match status" value="1"/>
</dbReference>
<dbReference type="InterPro" id="IPR006685">
    <property type="entry name" value="MscS_channel_2nd"/>
</dbReference>
<dbReference type="Proteomes" id="UP000031561">
    <property type="component" value="Unassembled WGS sequence"/>
</dbReference>
<dbReference type="PANTHER" id="PTHR30347">
    <property type="entry name" value="POTASSIUM CHANNEL RELATED"/>
    <property type="match status" value="1"/>
</dbReference>
<dbReference type="InterPro" id="IPR049278">
    <property type="entry name" value="MS_channel_C"/>
</dbReference>
<dbReference type="Gene3D" id="3.30.70.100">
    <property type="match status" value="1"/>
</dbReference>
<organism evidence="10 11">
    <name type="scientific">Lyngbya confervoides BDU141951</name>
    <dbReference type="NCBI Taxonomy" id="1574623"/>
    <lineage>
        <taxon>Bacteria</taxon>
        <taxon>Bacillati</taxon>
        <taxon>Cyanobacteriota</taxon>
        <taxon>Cyanophyceae</taxon>
        <taxon>Oscillatoriophycideae</taxon>
        <taxon>Oscillatoriales</taxon>
        <taxon>Microcoleaceae</taxon>
        <taxon>Lyngbya</taxon>
    </lineage>
</organism>
<proteinExistence type="inferred from homology"/>
<accession>A0ABD4T562</accession>
<evidence type="ECO:0000313" key="11">
    <source>
        <dbReference type="Proteomes" id="UP000031561"/>
    </source>
</evidence>
<dbReference type="SUPFAM" id="SSF50182">
    <property type="entry name" value="Sm-like ribonucleoproteins"/>
    <property type="match status" value="1"/>
</dbReference>
<evidence type="ECO:0000313" key="10">
    <source>
        <dbReference type="EMBL" id="MCM1983500.1"/>
    </source>
</evidence>
<evidence type="ECO:0000259" key="8">
    <source>
        <dbReference type="Pfam" id="PF00924"/>
    </source>
</evidence>
<dbReference type="SUPFAM" id="SSF82861">
    <property type="entry name" value="Mechanosensitive channel protein MscS (YggB), transmembrane region"/>
    <property type="match status" value="1"/>
</dbReference>
<evidence type="ECO:0000256" key="1">
    <source>
        <dbReference type="ARBA" id="ARBA00004651"/>
    </source>
</evidence>
<comment type="similarity">
    <text evidence="2">Belongs to the MscS (TC 1.A.23) family.</text>
</comment>
<feature type="transmembrane region" description="Helical" evidence="7">
    <location>
        <begin position="320"/>
        <end position="339"/>
    </location>
</feature>
<keyword evidence="3" id="KW-1003">Cell membrane</keyword>
<dbReference type="GO" id="GO:0005886">
    <property type="term" value="C:plasma membrane"/>
    <property type="evidence" value="ECO:0007669"/>
    <property type="project" value="UniProtKB-SubCell"/>
</dbReference>
<dbReference type="PANTHER" id="PTHR30347:SF1">
    <property type="entry name" value="MECHANOSENSITIVE CHANNEL MSCK"/>
    <property type="match status" value="1"/>
</dbReference>
<comment type="caution">
    <text evidence="10">The sequence shown here is derived from an EMBL/GenBank/DDBJ whole genome shotgun (WGS) entry which is preliminary data.</text>
</comment>
<protein>
    <submittedName>
        <fullName evidence="10">Mechanosensitive ion channel</fullName>
    </submittedName>
</protein>
<dbReference type="InterPro" id="IPR011066">
    <property type="entry name" value="MscS_channel_C_sf"/>
</dbReference>
<dbReference type="InterPro" id="IPR011014">
    <property type="entry name" value="MscS_channel_TM-2"/>
</dbReference>
<dbReference type="SUPFAM" id="SSF82689">
    <property type="entry name" value="Mechanosensitive channel protein MscS (YggB), C-terminal domain"/>
    <property type="match status" value="1"/>
</dbReference>
<gene>
    <name evidence="10" type="ORF">QQ91_0011795</name>
</gene>
<dbReference type="InterPro" id="IPR023408">
    <property type="entry name" value="MscS_beta-dom_sf"/>
</dbReference>
<comment type="subcellular location">
    <subcellularLocation>
        <location evidence="1">Cell membrane</location>
        <topology evidence="1">Multi-pass membrane protein</topology>
    </subcellularLocation>
</comment>
<feature type="transmembrane region" description="Helical" evidence="7">
    <location>
        <begin position="296"/>
        <end position="314"/>
    </location>
</feature>